<keyword evidence="4" id="KW-1185">Reference proteome</keyword>
<reference evidence="3" key="3">
    <citation type="journal article" date="2021" name="Mol. Plant Pathol.">
        <title>A 20-kb lineage-specific genomic region tames virulence in pathogenic amphidiploid Verticillium longisporum.</title>
        <authorList>
            <person name="Harting R."/>
            <person name="Starke J."/>
            <person name="Kusch H."/>
            <person name="Poggeler S."/>
            <person name="Maurus I."/>
            <person name="Schluter R."/>
            <person name="Landesfeind M."/>
            <person name="Bulla I."/>
            <person name="Nowrousian M."/>
            <person name="de Jonge R."/>
            <person name="Stahlhut G."/>
            <person name="Hoff K.J."/>
            <person name="Asshauer K.P."/>
            <person name="Thurmer A."/>
            <person name="Stanke M."/>
            <person name="Daniel R."/>
            <person name="Morgenstern B."/>
            <person name="Thomma B.P.H.J."/>
            <person name="Kronstad J.W."/>
            <person name="Braus-Stromeyer S.A."/>
            <person name="Braus G.H."/>
        </authorList>
    </citation>
    <scope>NUCLEOTIDE SEQUENCE</scope>
    <source>
        <strain evidence="3">Vl32</strain>
    </source>
</reference>
<reference evidence="4" key="2">
    <citation type="submission" date="2015-05" db="EMBL/GenBank/DDBJ databases">
        <authorList>
            <person name="Fogelqvist Johan"/>
        </authorList>
    </citation>
    <scope>NUCLEOTIDE SEQUENCE [LARGE SCALE GENOMIC DNA]</scope>
</reference>
<dbReference type="EMBL" id="CVQH01024749">
    <property type="protein sequence ID" value="CRK37469.1"/>
    <property type="molecule type" value="Genomic_DNA"/>
</dbReference>
<keyword evidence="1" id="KW-1133">Transmembrane helix</keyword>
<sequence length="259" mass="28524">MKLYPSIPPNLATWAARQPFFLTASAPTHAPHVNVSPKGLAASHLAFPDANTVAYIDRSGSGCETIAHAYENGRLTLMFMSFGTLPRILRLFCNAEVIERGTPRFEEWMARVVQDREGGGMEGARAVIVGRVWEVQTSCGFGVPIVKKEVYERGAEGDDGDEEGGKELSVFQDRRTLDDHWRKRAENGKVEEYQVEKNVTSIDGLPALKAARREAGEVLILAEGRAKLGRAVRERDGILLGVLLSLLVWGFTTIVFGKL</sequence>
<dbReference type="Gene3D" id="2.30.110.10">
    <property type="entry name" value="Electron Transport, Fmn-binding Protein, Chain A"/>
    <property type="match status" value="1"/>
</dbReference>
<name>A0A0G4MTE8_VERLO</name>
<organism evidence="2 4">
    <name type="scientific">Verticillium longisporum</name>
    <name type="common">Verticillium dahliae var. longisporum</name>
    <dbReference type="NCBI Taxonomy" id="100787"/>
    <lineage>
        <taxon>Eukaryota</taxon>
        <taxon>Fungi</taxon>
        <taxon>Dikarya</taxon>
        <taxon>Ascomycota</taxon>
        <taxon>Pezizomycotina</taxon>
        <taxon>Sordariomycetes</taxon>
        <taxon>Hypocreomycetidae</taxon>
        <taxon>Glomerellales</taxon>
        <taxon>Plectosphaerellaceae</taxon>
        <taxon>Verticillium</taxon>
    </lineage>
</organism>
<evidence type="ECO:0000313" key="3">
    <source>
        <dbReference type="EMBL" id="KAG7136465.1"/>
    </source>
</evidence>
<keyword evidence="1" id="KW-0812">Transmembrane</keyword>
<feature type="transmembrane region" description="Helical" evidence="1">
    <location>
        <begin position="237"/>
        <end position="257"/>
    </location>
</feature>
<dbReference type="InterPro" id="IPR012349">
    <property type="entry name" value="Split_barrel_FMN-bd"/>
</dbReference>
<dbReference type="Proteomes" id="UP000044602">
    <property type="component" value="Unassembled WGS sequence"/>
</dbReference>
<evidence type="ECO:0000313" key="4">
    <source>
        <dbReference type="Proteomes" id="UP000044602"/>
    </source>
</evidence>
<dbReference type="AlphaFoldDB" id="A0A0G4MTE8"/>
<protein>
    <recommendedName>
        <fullName evidence="5">Pyridoxamine 5'-phosphate oxidase putative domain-containing protein</fullName>
    </recommendedName>
</protein>
<evidence type="ECO:0008006" key="5">
    <source>
        <dbReference type="Google" id="ProtNLM"/>
    </source>
</evidence>
<evidence type="ECO:0000313" key="2">
    <source>
        <dbReference type="EMBL" id="CRK37469.1"/>
    </source>
</evidence>
<proteinExistence type="predicted"/>
<reference evidence="2" key="1">
    <citation type="submission" date="2015-05" db="EMBL/GenBank/DDBJ databases">
        <authorList>
            <person name="Wang D.B."/>
            <person name="Wang M."/>
        </authorList>
    </citation>
    <scope>NUCLEOTIDE SEQUENCE [LARGE SCALE GENOMIC DNA]</scope>
    <source>
        <strain evidence="2">VL1</strain>
    </source>
</reference>
<dbReference type="OrthoDB" id="539398at2759"/>
<gene>
    <name evidence="2" type="ORF">BN1708_001490</name>
    <name evidence="3" type="ORF">HYQ45_006017</name>
</gene>
<accession>A0A0G4MTE8</accession>
<dbReference type="PANTHER" id="PTHR39336:SF1">
    <property type="entry name" value="PYRIDOXAMINE PHOSPHATE OXIDASE FAMILY PROTEIN (AFU_ORTHOLOGUE AFUA_6G11440)"/>
    <property type="match status" value="1"/>
</dbReference>
<dbReference type="STRING" id="100787.A0A0G4MTE8"/>
<dbReference type="PANTHER" id="PTHR39336">
    <property type="entry name" value="PYRIDOXAMINE PHOSPHATE OXIDASE FAMILY PROTEIN (AFU_ORTHOLOGUE AFUA_6G11440)"/>
    <property type="match status" value="1"/>
</dbReference>
<dbReference type="Proteomes" id="UP000689129">
    <property type="component" value="Unassembled WGS sequence"/>
</dbReference>
<evidence type="ECO:0000256" key="1">
    <source>
        <dbReference type="SAM" id="Phobius"/>
    </source>
</evidence>
<keyword evidence="1" id="KW-0472">Membrane</keyword>
<feature type="non-terminal residue" evidence="2">
    <location>
        <position position="259"/>
    </location>
</feature>
<dbReference type="EMBL" id="JAEMWZ010000104">
    <property type="protein sequence ID" value="KAG7136465.1"/>
    <property type="molecule type" value="Genomic_DNA"/>
</dbReference>